<evidence type="ECO:0000256" key="2">
    <source>
        <dbReference type="SAM" id="SignalP"/>
    </source>
</evidence>
<comment type="caution">
    <text evidence="3">The sequence shown here is derived from an EMBL/GenBank/DDBJ whole genome shotgun (WGS) entry which is preliminary data.</text>
</comment>
<sequence>FSLFLFFPSLAVSPPVATLGHPWRPSNAEPAGREAVVVENEKPRAANTRSAKDRHGLVRGKEEAGVNAIYTMTTIASLLAQSAYVQPRKGARWREGAREREREKEREGGRESCYDTRLTGDSAPREDGAGDSGEDGRARGMKVGMFVVRVIWPIKPRGGARRASGVAPPFAE</sequence>
<reference evidence="3 4" key="1">
    <citation type="journal article" date="2019" name="Philos. Trans. R. Soc. Lond., B, Biol. Sci.">
        <title>Ant behaviour and brain gene expression of defending hosts depend on the ecological success of the intruding social parasite.</title>
        <authorList>
            <person name="Kaur R."/>
            <person name="Stoldt M."/>
            <person name="Jongepier E."/>
            <person name="Feldmeyer B."/>
            <person name="Menzel F."/>
            <person name="Bornberg-Bauer E."/>
            <person name="Foitzik S."/>
        </authorList>
    </citation>
    <scope>NUCLEOTIDE SEQUENCE [LARGE SCALE GENOMIC DNA]</scope>
    <source>
        <tissue evidence="3">Whole body</tissue>
    </source>
</reference>
<feature type="non-terminal residue" evidence="3">
    <location>
        <position position="1"/>
    </location>
</feature>
<dbReference type="Proteomes" id="UP000310200">
    <property type="component" value="Unassembled WGS sequence"/>
</dbReference>
<feature type="region of interest" description="Disordered" evidence="1">
    <location>
        <begin position="85"/>
        <end position="139"/>
    </location>
</feature>
<proteinExistence type="predicted"/>
<feature type="compositionally biased region" description="Basic and acidic residues" evidence="1">
    <location>
        <begin position="123"/>
        <end position="138"/>
    </location>
</feature>
<evidence type="ECO:0000313" key="3">
    <source>
        <dbReference type="EMBL" id="TGZ31848.1"/>
    </source>
</evidence>
<evidence type="ECO:0000256" key="1">
    <source>
        <dbReference type="SAM" id="MobiDB-lite"/>
    </source>
</evidence>
<dbReference type="AlphaFoldDB" id="A0A4S2JD51"/>
<feature type="chain" id="PRO_5020467718" evidence="2">
    <location>
        <begin position="21"/>
        <end position="172"/>
    </location>
</feature>
<feature type="signal peptide" evidence="2">
    <location>
        <begin position="1"/>
        <end position="20"/>
    </location>
</feature>
<dbReference type="EMBL" id="QBLH01003980">
    <property type="protein sequence ID" value="TGZ31848.1"/>
    <property type="molecule type" value="Genomic_DNA"/>
</dbReference>
<feature type="compositionally biased region" description="Basic and acidic residues" evidence="1">
    <location>
        <begin position="92"/>
        <end position="114"/>
    </location>
</feature>
<organism evidence="3 4">
    <name type="scientific">Temnothorax longispinosus</name>
    <dbReference type="NCBI Taxonomy" id="300112"/>
    <lineage>
        <taxon>Eukaryota</taxon>
        <taxon>Metazoa</taxon>
        <taxon>Ecdysozoa</taxon>
        <taxon>Arthropoda</taxon>
        <taxon>Hexapoda</taxon>
        <taxon>Insecta</taxon>
        <taxon>Pterygota</taxon>
        <taxon>Neoptera</taxon>
        <taxon>Endopterygota</taxon>
        <taxon>Hymenoptera</taxon>
        <taxon>Apocrita</taxon>
        <taxon>Aculeata</taxon>
        <taxon>Formicoidea</taxon>
        <taxon>Formicidae</taxon>
        <taxon>Myrmicinae</taxon>
        <taxon>Temnothorax</taxon>
    </lineage>
</organism>
<accession>A0A4S2JD51</accession>
<feature type="non-terminal residue" evidence="3">
    <location>
        <position position="172"/>
    </location>
</feature>
<keyword evidence="4" id="KW-1185">Reference proteome</keyword>
<gene>
    <name evidence="3" type="ORF">DBV15_01138</name>
</gene>
<keyword evidence="2" id="KW-0732">Signal</keyword>
<protein>
    <submittedName>
        <fullName evidence="3">Uncharacterized protein</fullName>
    </submittedName>
</protein>
<evidence type="ECO:0000313" key="4">
    <source>
        <dbReference type="Proteomes" id="UP000310200"/>
    </source>
</evidence>
<name>A0A4S2JD51_9HYME</name>